<evidence type="ECO:0000259" key="1">
    <source>
        <dbReference type="Pfam" id="PF22818"/>
    </source>
</evidence>
<dbReference type="SUPFAM" id="SSF54637">
    <property type="entry name" value="Thioesterase/thiol ester dehydrase-isomerase"/>
    <property type="match status" value="1"/>
</dbReference>
<proteinExistence type="predicted"/>
<evidence type="ECO:0000313" key="2">
    <source>
        <dbReference type="EMBL" id="ODN42747.1"/>
    </source>
</evidence>
<dbReference type="RefSeq" id="WP_069312545.1">
    <property type="nucleotide sequence ID" value="NZ_MDTU01000001.1"/>
</dbReference>
<dbReference type="Proteomes" id="UP000094329">
    <property type="component" value="Unassembled WGS sequence"/>
</dbReference>
<keyword evidence="3" id="KW-1185">Reference proteome</keyword>
<reference evidence="2 3" key="1">
    <citation type="submission" date="2016-08" db="EMBL/GenBank/DDBJ databases">
        <title>Draft genome sequence of Candidatus Piscirickettsia litoralis, from seawater.</title>
        <authorList>
            <person name="Wan X."/>
            <person name="Lee A.J."/>
            <person name="Hou S."/>
            <person name="Donachie S.P."/>
        </authorList>
    </citation>
    <scope>NUCLEOTIDE SEQUENCE [LARGE SCALE GENOMIC DNA]</scope>
    <source>
        <strain evidence="2 3">Y2</strain>
    </source>
</reference>
<organism evidence="2 3">
    <name type="scientific">Piscirickettsia litoralis</name>
    <dbReference type="NCBI Taxonomy" id="1891921"/>
    <lineage>
        <taxon>Bacteria</taxon>
        <taxon>Pseudomonadati</taxon>
        <taxon>Pseudomonadota</taxon>
        <taxon>Gammaproteobacteria</taxon>
        <taxon>Thiotrichales</taxon>
        <taxon>Piscirickettsiaceae</taxon>
        <taxon>Piscirickettsia</taxon>
    </lineage>
</organism>
<dbReference type="Pfam" id="PF22818">
    <property type="entry name" value="ApeI-like"/>
    <property type="match status" value="1"/>
</dbReference>
<sequence length="93" mass="10854">MRFNKNHACFQGHFDHQPIVPGAYLLSLAIDYIYQTHPTITSLQVIQAKFPQSLTPETHYEWQLTEQKPGIYIIRAKNDSQLFLQARLKGELR</sequence>
<name>A0ABX3A1L3_9GAMM</name>
<comment type="caution">
    <text evidence="2">The sequence shown here is derived from an EMBL/GenBank/DDBJ whole genome shotgun (WGS) entry which is preliminary data.</text>
</comment>
<feature type="domain" description="ApeI dehydratase-like" evidence="1">
    <location>
        <begin position="2"/>
        <end position="68"/>
    </location>
</feature>
<gene>
    <name evidence="2" type="ORF">BGC07_07200</name>
</gene>
<dbReference type="EMBL" id="MDTU01000001">
    <property type="protein sequence ID" value="ODN42747.1"/>
    <property type="molecule type" value="Genomic_DNA"/>
</dbReference>
<dbReference type="InterPro" id="IPR054545">
    <property type="entry name" value="ApeI-like"/>
</dbReference>
<dbReference type="InterPro" id="IPR029069">
    <property type="entry name" value="HotDog_dom_sf"/>
</dbReference>
<dbReference type="Gene3D" id="3.10.129.10">
    <property type="entry name" value="Hotdog Thioesterase"/>
    <property type="match status" value="1"/>
</dbReference>
<protein>
    <recommendedName>
        <fullName evidence="1">ApeI dehydratase-like domain-containing protein</fullName>
    </recommendedName>
</protein>
<accession>A0ABX3A1L3</accession>
<evidence type="ECO:0000313" key="3">
    <source>
        <dbReference type="Proteomes" id="UP000094329"/>
    </source>
</evidence>